<accession>A0A2T1LQH1</accession>
<evidence type="ECO:0000313" key="2">
    <source>
        <dbReference type="Proteomes" id="UP000239001"/>
    </source>
</evidence>
<comment type="caution">
    <text evidence="1">The sequence shown here is derived from an EMBL/GenBank/DDBJ whole genome shotgun (WGS) entry which is preliminary data.</text>
</comment>
<dbReference type="AlphaFoldDB" id="A0A2T1LQH1"/>
<reference evidence="1 2" key="2">
    <citation type="submission" date="2018-03" db="EMBL/GenBank/DDBJ databases">
        <authorList>
            <person name="Keele B.F."/>
        </authorList>
    </citation>
    <scope>NUCLEOTIDE SEQUENCE [LARGE SCALE GENOMIC DNA]</scope>
    <source>
        <strain evidence="1 2">CCALA 016</strain>
    </source>
</reference>
<organism evidence="1 2">
    <name type="scientific">Aphanothece hegewaldii CCALA 016</name>
    <dbReference type="NCBI Taxonomy" id="2107694"/>
    <lineage>
        <taxon>Bacteria</taxon>
        <taxon>Bacillati</taxon>
        <taxon>Cyanobacteriota</taxon>
        <taxon>Cyanophyceae</taxon>
        <taxon>Oscillatoriophycideae</taxon>
        <taxon>Chroococcales</taxon>
        <taxon>Aphanothecaceae</taxon>
        <taxon>Aphanothece</taxon>
    </lineage>
</organism>
<name>A0A2T1LQH1_9CHRO</name>
<sequence length="108" mass="12922">MNDPNSYNDADDQEQEREIPFYSMIEDYQDIGEMIKFVEEGDRDSINIVIPLRSHSFSRSWSFYDHILESKAYLRANAHRFPILTGLDPEHNEFMEKLIMNDERYLLN</sequence>
<evidence type="ECO:0000313" key="1">
    <source>
        <dbReference type="EMBL" id="PSF27792.1"/>
    </source>
</evidence>
<dbReference type="RefSeq" id="WP_106459589.1">
    <property type="nucleotide sequence ID" value="NZ_PXOH01000081.1"/>
</dbReference>
<gene>
    <name evidence="1" type="ORF">C7H19_24860</name>
</gene>
<dbReference type="EMBL" id="PXOH01000081">
    <property type="protein sequence ID" value="PSF27792.1"/>
    <property type="molecule type" value="Genomic_DNA"/>
</dbReference>
<dbReference type="Proteomes" id="UP000239001">
    <property type="component" value="Unassembled WGS sequence"/>
</dbReference>
<reference evidence="1 2" key="1">
    <citation type="submission" date="2018-03" db="EMBL/GenBank/DDBJ databases">
        <title>The ancient ancestry and fast evolution of plastids.</title>
        <authorList>
            <person name="Moore K.R."/>
            <person name="Magnabosco C."/>
            <person name="Momper L."/>
            <person name="Gold D.A."/>
            <person name="Bosak T."/>
            <person name="Fournier G.P."/>
        </authorList>
    </citation>
    <scope>NUCLEOTIDE SEQUENCE [LARGE SCALE GENOMIC DNA]</scope>
    <source>
        <strain evidence="1 2">CCALA 016</strain>
    </source>
</reference>
<protein>
    <submittedName>
        <fullName evidence="1">Uncharacterized protein</fullName>
    </submittedName>
</protein>
<keyword evidence="2" id="KW-1185">Reference proteome</keyword>
<proteinExistence type="predicted"/>